<keyword evidence="3" id="KW-1185">Reference proteome</keyword>
<dbReference type="EMBL" id="MIKG01000002">
    <property type="protein sequence ID" value="RAO65661.1"/>
    <property type="molecule type" value="Genomic_DNA"/>
</dbReference>
<organism evidence="2 3">
    <name type="scientific">Talaromyces amestolkiae</name>
    <dbReference type="NCBI Taxonomy" id="1196081"/>
    <lineage>
        <taxon>Eukaryota</taxon>
        <taxon>Fungi</taxon>
        <taxon>Dikarya</taxon>
        <taxon>Ascomycota</taxon>
        <taxon>Pezizomycotina</taxon>
        <taxon>Eurotiomycetes</taxon>
        <taxon>Eurotiomycetidae</taxon>
        <taxon>Eurotiales</taxon>
        <taxon>Trichocomaceae</taxon>
        <taxon>Talaromyces</taxon>
        <taxon>Talaromyces sect. Talaromyces</taxon>
    </lineage>
</organism>
<evidence type="ECO:0000256" key="1">
    <source>
        <dbReference type="SAM" id="MobiDB-lite"/>
    </source>
</evidence>
<gene>
    <name evidence="2" type="ORF">BHQ10_001673</name>
</gene>
<feature type="region of interest" description="Disordered" evidence="1">
    <location>
        <begin position="224"/>
        <end position="290"/>
    </location>
</feature>
<accession>A0A364KQ74</accession>
<evidence type="ECO:0000313" key="3">
    <source>
        <dbReference type="Proteomes" id="UP000249363"/>
    </source>
</evidence>
<sequence length="344" mass="36751">MNPTFLPGNSLDLYCNASENDPNGFFDDLFTANGDLTGLEASFGSDRLPGISWDDYHLITEDQLPEGAPYFDMPAGNGPGFSNINTSGAPPTFNVTAGSADIRSGAPSTFNSGAESALANTTIGSPIHTQNAGINVSGSLPMSNLAASGALSPFDFTAGSANVNMPIDLQTPIEQSSFQGFSYGAFLDGTNGGAYMLNGGWVSTCQQARQPIGIHAPLALPNTHLKISSSPNTPPTTPQRRPSLAAMPDTYSKNSSNTSSETLSPPKRSQPSSPRARRRPKRRKGAEDTLVFVHDKLSMSTDFYPNPDNHGRFEYSTTAGWRYLNAPGAAEKRREERQRHQEGN</sequence>
<dbReference type="GeneID" id="63790890"/>
<dbReference type="Proteomes" id="UP000249363">
    <property type="component" value="Unassembled WGS sequence"/>
</dbReference>
<comment type="caution">
    <text evidence="2">The sequence shown here is derived from an EMBL/GenBank/DDBJ whole genome shotgun (WGS) entry which is preliminary data.</text>
</comment>
<dbReference type="AlphaFoldDB" id="A0A364KQ74"/>
<dbReference type="OrthoDB" id="4498187at2759"/>
<feature type="compositionally biased region" description="Basic residues" evidence="1">
    <location>
        <begin position="275"/>
        <end position="284"/>
    </location>
</feature>
<feature type="compositionally biased region" description="Low complexity" evidence="1">
    <location>
        <begin position="264"/>
        <end position="274"/>
    </location>
</feature>
<dbReference type="RefSeq" id="XP_040730178.1">
    <property type="nucleotide sequence ID" value="XM_040873735.1"/>
</dbReference>
<protein>
    <submittedName>
        <fullName evidence="2">Uncharacterized protein</fullName>
    </submittedName>
</protein>
<feature type="compositionally biased region" description="Polar residues" evidence="1">
    <location>
        <begin position="251"/>
        <end position="263"/>
    </location>
</feature>
<reference evidence="2 3" key="1">
    <citation type="journal article" date="2017" name="Biotechnol. Biofuels">
        <title>Differential beta-glucosidase expression as a function of carbon source availability in Talaromyces amestolkiae: a genomic and proteomic approach.</title>
        <authorList>
            <person name="de Eugenio L.I."/>
            <person name="Mendez-Liter J.A."/>
            <person name="Nieto-Dominguez M."/>
            <person name="Alonso L."/>
            <person name="Gil-Munoz J."/>
            <person name="Barriuso J."/>
            <person name="Prieto A."/>
            <person name="Martinez M.J."/>
        </authorList>
    </citation>
    <scope>NUCLEOTIDE SEQUENCE [LARGE SCALE GENOMIC DNA]</scope>
    <source>
        <strain evidence="2 3">CIB</strain>
    </source>
</reference>
<name>A0A364KQ74_TALAM</name>
<evidence type="ECO:0000313" key="2">
    <source>
        <dbReference type="EMBL" id="RAO65661.1"/>
    </source>
</evidence>
<proteinExistence type="predicted"/>